<evidence type="ECO:0000313" key="3">
    <source>
        <dbReference type="Proteomes" id="UP001267407"/>
    </source>
</evidence>
<dbReference type="InterPro" id="IPR001633">
    <property type="entry name" value="EAL_dom"/>
</dbReference>
<dbReference type="InterPro" id="IPR035919">
    <property type="entry name" value="EAL_sf"/>
</dbReference>
<dbReference type="InterPro" id="IPR050706">
    <property type="entry name" value="Cyclic-di-GMP_PDE-like"/>
</dbReference>
<proteinExistence type="predicted"/>
<evidence type="ECO:0000259" key="1">
    <source>
        <dbReference type="PROSITE" id="PS50883"/>
    </source>
</evidence>
<dbReference type="EMBL" id="JAVMBO010000003">
    <property type="protein sequence ID" value="MDS1308694.1"/>
    <property type="molecule type" value="Genomic_DNA"/>
</dbReference>
<accession>A0ABU2HCA2</accession>
<dbReference type="PANTHER" id="PTHR33121:SF71">
    <property type="entry name" value="OXYGEN SENSOR PROTEIN DOSP"/>
    <property type="match status" value="1"/>
</dbReference>
<dbReference type="PANTHER" id="PTHR33121">
    <property type="entry name" value="CYCLIC DI-GMP PHOSPHODIESTERASE PDEF"/>
    <property type="match status" value="1"/>
</dbReference>
<dbReference type="SUPFAM" id="SSF141868">
    <property type="entry name" value="EAL domain-like"/>
    <property type="match status" value="1"/>
</dbReference>
<name>A0ABU2HCA2_9GAMM</name>
<comment type="caution">
    <text evidence="2">The sequence shown here is derived from an EMBL/GenBank/DDBJ whole genome shotgun (WGS) entry which is preliminary data.</text>
</comment>
<dbReference type="PROSITE" id="PS50883">
    <property type="entry name" value="EAL"/>
    <property type="match status" value="1"/>
</dbReference>
<dbReference type="Proteomes" id="UP001267407">
    <property type="component" value="Unassembled WGS sequence"/>
</dbReference>
<reference evidence="2" key="1">
    <citation type="submission" date="2023-09" db="EMBL/GenBank/DDBJ databases">
        <title>Marinobacter sediminicola sp. nov. and Marinobacter maritimum sp. nov., isolated from marine sediment.</title>
        <authorList>
            <person name="An J."/>
        </authorList>
    </citation>
    <scope>NUCLEOTIDE SEQUENCE</scope>
    <source>
        <strain evidence="2">F60267</strain>
    </source>
</reference>
<protein>
    <submittedName>
        <fullName evidence="2">EAL domain-containing protein</fullName>
    </submittedName>
</protein>
<keyword evidence="3" id="KW-1185">Reference proteome</keyword>
<organism evidence="2 3">
    <name type="scientific">Marinobacter xiaoshiensis</name>
    <dbReference type="NCBI Taxonomy" id="3073652"/>
    <lineage>
        <taxon>Bacteria</taxon>
        <taxon>Pseudomonadati</taxon>
        <taxon>Pseudomonadota</taxon>
        <taxon>Gammaproteobacteria</taxon>
        <taxon>Pseudomonadales</taxon>
        <taxon>Marinobacteraceae</taxon>
        <taxon>Marinobacter</taxon>
    </lineage>
</organism>
<sequence length="160" mass="17656">MKHFAEDDFVAAVENLLAASEFPAKLLTLELTESVSADNLETVIEKMQALRSLGCTFSLDDFGTGYSSLSRLQRLPISEVKIDRSFVLLAPNEPMNANIVEMVVRIGDTMGARVVAEGVETQVHADFLAAWHPHVCLQGYFFGIPQPIETFIDPEESVLN</sequence>
<evidence type="ECO:0000313" key="2">
    <source>
        <dbReference type="EMBL" id="MDS1308694.1"/>
    </source>
</evidence>
<feature type="domain" description="EAL" evidence="1">
    <location>
        <begin position="1"/>
        <end position="159"/>
    </location>
</feature>
<dbReference type="CDD" id="cd01948">
    <property type="entry name" value="EAL"/>
    <property type="match status" value="1"/>
</dbReference>
<gene>
    <name evidence="2" type="ORF">RKA07_01110</name>
</gene>
<dbReference type="Gene3D" id="3.20.20.450">
    <property type="entry name" value="EAL domain"/>
    <property type="match status" value="1"/>
</dbReference>
<dbReference type="SMART" id="SM00052">
    <property type="entry name" value="EAL"/>
    <property type="match status" value="1"/>
</dbReference>
<dbReference type="Pfam" id="PF00563">
    <property type="entry name" value="EAL"/>
    <property type="match status" value="1"/>
</dbReference>